<protein>
    <recommendedName>
        <fullName evidence="3">DNA damage response protein DdrC</fullName>
    </recommendedName>
</protein>
<comment type="caution">
    <text evidence="1">The sequence shown here is derived from an EMBL/GenBank/DDBJ whole genome shotgun (WGS) entry which is preliminary data.</text>
</comment>
<accession>A0ABQ3JY22</accession>
<dbReference type="EMBL" id="BNAL01000001">
    <property type="protein sequence ID" value="GHF93231.1"/>
    <property type="molecule type" value="Genomic_DNA"/>
</dbReference>
<evidence type="ECO:0000313" key="2">
    <source>
        <dbReference type="Proteomes" id="UP000632154"/>
    </source>
</evidence>
<dbReference type="Proteomes" id="UP000632154">
    <property type="component" value="Unassembled WGS sequence"/>
</dbReference>
<name>A0ABQ3JY22_9DEIO</name>
<organism evidence="1 2">
    <name type="scientific">Deinococcus piscis</name>
    <dbReference type="NCBI Taxonomy" id="394230"/>
    <lineage>
        <taxon>Bacteria</taxon>
        <taxon>Thermotogati</taxon>
        <taxon>Deinococcota</taxon>
        <taxon>Deinococci</taxon>
        <taxon>Deinococcales</taxon>
        <taxon>Deinococcaceae</taxon>
        <taxon>Deinococcus</taxon>
    </lineage>
</organism>
<dbReference type="NCBIfam" id="NF033622">
    <property type="entry name" value="repair_DdrC"/>
    <property type="match status" value="1"/>
</dbReference>
<gene>
    <name evidence="1" type="ORF">GCM10017783_01440</name>
</gene>
<reference evidence="2" key="1">
    <citation type="journal article" date="2019" name="Int. J. Syst. Evol. Microbiol.">
        <title>The Global Catalogue of Microorganisms (GCM) 10K type strain sequencing project: providing services to taxonomists for standard genome sequencing and annotation.</title>
        <authorList>
            <consortium name="The Broad Institute Genomics Platform"/>
            <consortium name="The Broad Institute Genome Sequencing Center for Infectious Disease"/>
            <person name="Wu L."/>
            <person name="Ma J."/>
        </authorList>
    </citation>
    <scope>NUCLEOTIDE SEQUENCE [LARGE SCALE GENOMIC DNA]</scope>
    <source>
        <strain evidence="2">CGMCC 1.18439</strain>
    </source>
</reference>
<sequence length="231" mass="25522">MKNAPLILEFGSVRLPVSPDGLLRAGHALEQLDAGRVDWDWFSDKHGLRSPKRDFGEGPEPTLSVAEFTALAFRLDTPAARRWRKRAQELLGAAMQGDVKLAAQIAERNPDPAERRWLAARLESTEARRELLSTVARRGGHGPVYRQLGSLSNRSVLGMNSTALRRERGVRNTRDGLSSAELLRMAYLDTATARALEERGVQGNADILAVHSETLAREQRLWEAGALPRSG</sequence>
<keyword evidence="2" id="KW-1185">Reference proteome</keyword>
<proteinExistence type="predicted"/>
<evidence type="ECO:0008006" key="3">
    <source>
        <dbReference type="Google" id="ProtNLM"/>
    </source>
</evidence>
<dbReference type="RefSeq" id="WP_189641740.1">
    <property type="nucleotide sequence ID" value="NZ_BNAL01000001.1"/>
</dbReference>
<evidence type="ECO:0000313" key="1">
    <source>
        <dbReference type="EMBL" id="GHF93231.1"/>
    </source>
</evidence>